<proteinExistence type="predicted"/>
<feature type="transmembrane region" description="Helical" evidence="1">
    <location>
        <begin position="51"/>
        <end position="73"/>
    </location>
</feature>
<keyword evidence="1" id="KW-1133">Transmembrane helix</keyword>
<organism evidence="2 3">
    <name type="scientific">Alloyangia pacifica</name>
    <dbReference type="NCBI Taxonomy" id="311180"/>
    <lineage>
        <taxon>Bacteria</taxon>
        <taxon>Pseudomonadati</taxon>
        <taxon>Pseudomonadota</taxon>
        <taxon>Alphaproteobacteria</taxon>
        <taxon>Rhodobacterales</taxon>
        <taxon>Roseobacteraceae</taxon>
        <taxon>Alloyangia</taxon>
    </lineage>
</organism>
<dbReference type="AlphaFoldDB" id="A0A2U8HBP8"/>
<evidence type="ECO:0000313" key="3">
    <source>
        <dbReference type="Proteomes" id="UP000244915"/>
    </source>
</evidence>
<keyword evidence="1" id="KW-0472">Membrane</keyword>
<dbReference type="KEGG" id="ypac:CEW88_04915"/>
<evidence type="ECO:0000256" key="1">
    <source>
        <dbReference type="SAM" id="Phobius"/>
    </source>
</evidence>
<name>A0A2U8HBP8_9RHOB</name>
<gene>
    <name evidence="2" type="ORF">CEW88_04915</name>
</gene>
<keyword evidence="1" id="KW-0812">Transmembrane</keyword>
<reference evidence="2 3" key="1">
    <citation type="submission" date="2017-06" db="EMBL/GenBank/DDBJ databases">
        <title>Yangia sp. YSBP01 complete genome sequence.</title>
        <authorList>
            <person name="Woo J.-H."/>
            <person name="Kim H.-S."/>
        </authorList>
    </citation>
    <scope>NUCLEOTIDE SEQUENCE [LARGE SCALE GENOMIC DNA]</scope>
    <source>
        <strain evidence="2 3">YSBP01</strain>
    </source>
</reference>
<accession>A0A2U8HBP8</accession>
<dbReference type="Proteomes" id="UP000244915">
    <property type="component" value="Chromosome 1"/>
</dbReference>
<protein>
    <submittedName>
        <fullName evidence="2">Uncharacterized protein</fullName>
    </submittedName>
</protein>
<feature type="transmembrane region" description="Helical" evidence="1">
    <location>
        <begin position="6"/>
        <end position="30"/>
    </location>
</feature>
<sequence length="80" mass="9400">MLFVPAWFLLGISIYYGDLVARHAISLIYVGSDTATHVHRSINENFGSQILWLKWSVGIMAVWLALYVFWWMYFREVAEE</sequence>
<evidence type="ECO:0000313" key="2">
    <source>
        <dbReference type="EMBL" id="AWI83060.1"/>
    </source>
</evidence>
<dbReference type="EMBL" id="CP022189">
    <property type="protein sequence ID" value="AWI83060.1"/>
    <property type="molecule type" value="Genomic_DNA"/>
</dbReference>